<dbReference type="PANTHER" id="PTHR30069:SF42">
    <property type="entry name" value="FERRIC AEROBACTIN RECEPTOR"/>
    <property type="match status" value="1"/>
</dbReference>
<evidence type="ECO:0000256" key="9">
    <source>
        <dbReference type="PROSITE-ProRule" id="PRU01360"/>
    </source>
</evidence>
<evidence type="ECO:0000259" key="14">
    <source>
        <dbReference type="Pfam" id="PF11741"/>
    </source>
</evidence>
<dbReference type="Gene3D" id="2.40.170.20">
    <property type="entry name" value="TonB-dependent receptor, beta-barrel domain"/>
    <property type="match status" value="1"/>
</dbReference>
<evidence type="ECO:0000256" key="8">
    <source>
        <dbReference type="ARBA" id="ARBA00023237"/>
    </source>
</evidence>
<protein>
    <submittedName>
        <fullName evidence="15">TonB-dependent receptor</fullName>
    </submittedName>
</protein>
<evidence type="ECO:0000313" key="16">
    <source>
        <dbReference type="Proteomes" id="UP000636505"/>
    </source>
</evidence>
<name>A0A8J7DDG3_9CYAN</name>
<dbReference type="InterPro" id="IPR010917">
    <property type="entry name" value="TonB_rcpt_CS"/>
</dbReference>
<feature type="signal peptide" evidence="11">
    <location>
        <begin position="1"/>
        <end position="24"/>
    </location>
</feature>
<dbReference type="PROSITE" id="PS01156">
    <property type="entry name" value="TONB_DEPENDENT_REC_2"/>
    <property type="match status" value="1"/>
</dbReference>
<comment type="subcellular location">
    <subcellularLocation>
        <location evidence="1 9">Cell outer membrane</location>
        <topology evidence="1 9">Multi-pass membrane protein</topology>
    </subcellularLocation>
</comment>
<keyword evidence="4 9" id="KW-0812">Transmembrane</keyword>
<gene>
    <name evidence="15" type="ORF">IQ241_21570</name>
</gene>
<feature type="domain" description="TonB-dependent receptor-like beta-barrel" evidence="12">
    <location>
        <begin position="408"/>
        <end position="839"/>
    </location>
</feature>
<evidence type="ECO:0000256" key="6">
    <source>
        <dbReference type="ARBA" id="ARBA00023077"/>
    </source>
</evidence>
<dbReference type="GO" id="GO:0009279">
    <property type="term" value="C:cell outer membrane"/>
    <property type="evidence" value="ECO:0007669"/>
    <property type="project" value="UniProtKB-SubCell"/>
</dbReference>
<dbReference type="Proteomes" id="UP000636505">
    <property type="component" value="Unassembled WGS sequence"/>
</dbReference>
<evidence type="ECO:0000259" key="13">
    <source>
        <dbReference type="Pfam" id="PF07715"/>
    </source>
</evidence>
<evidence type="ECO:0000256" key="4">
    <source>
        <dbReference type="ARBA" id="ARBA00022692"/>
    </source>
</evidence>
<proteinExistence type="inferred from homology"/>
<dbReference type="AlphaFoldDB" id="A0A8J7DDG3"/>
<evidence type="ECO:0000256" key="5">
    <source>
        <dbReference type="ARBA" id="ARBA00022729"/>
    </source>
</evidence>
<comment type="caution">
    <text evidence="15">The sequence shown here is derived from an EMBL/GenBank/DDBJ whole genome shotgun (WGS) entry which is preliminary data.</text>
</comment>
<feature type="chain" id="PRO_5035146597" evidence="11">
    <location>
        <begin position="25"/>
        <end position="876"/>
    </location>
</feature>
<sequence>MKTGSFGLTMVGLLTAILSPAVWANPPAPVMAAEPATSKLLQPSPMTDASEPEPAAPTLHDWLAQAVAAEPAVITDVQVNSTPAGLNIVLMSDQPLSAGESRVVGNALITEIPNATLNLTDGAAAEQFSPAEGIALVQVSSLPDGGVQVAVTGTDAPPQAQISSEAGNLVLDITPGAATAESTEEGTIQLVVTATRTEEDIRDVPRSVTVITREEIEEQSQLTTNLQDILGQTVPGLGPPTQSFRNFPQTLRGRDVQILVDGVPISTNQSTAFVFELRSIAPSAIEQIEVVRGPSAVFGEGATGGIINIITRQPTEELTQTLETRGNTRGDFASDSFGTYLEYGASDTSEPFDAVFNASFESFGFAFDGAGDRIPFLGRAPENGRTFNILGKLGIDLGEEQRLQLSVNHFDDSNSVEFINDPTVDDDPDADKARALRRDIEFIGLDDEGIRRFTNVSLNYSHENILGSRLDAQGFYRNNFGRFAEPFEDTVTGFFVTADQESERWGGRVEVETPFSEAFNLLWGADYSQENLSQPYQRIDADEFIESDFMVARFVEDIFLTPPYEVENLGLFAQAQWDISPNWLLSGGARYENIGVSVDDYTAVLFQETPIDVEGGSISADDVVFNIGTVYDLTDEVSVFASFAQGFGVPDFGRLFRSPPEGFTSVEDDLDFTAPQKVDNYELGFRGQWDNVQFSLAGFYNYSDLGVTLVQLTDPLRVEVARAPERVYGVEATVDWQPSETWLLGSTVSWNEGENDLDEDGDFEALDTSRIQPIKLTAYVENETLPGWRNRLQALFVGGRDRGFEAGADFVEIESYFVLNYISSIQAGPGTIQIGIQNLLDEEYFTVGNQQFAPFSLMEKVAAPGRTISIGYQVDF</sequence>
<evidence type="ECO:0000256" key="10">
    <source>
        <dbReference type="RuleBase" id="RU003357"/>
    </source>
</evidence>
<dbReference type="GO" id="GO:0015344">
    <property type="term" value="F:siderophore uptake transmembrane transporter activity"/>
    <property type="evidence" value="ECO:0007669"/>
    <property type="project" value="TreeGrafter"/>
</dbReference>
<keyword evidence="15" id="KW-0675">Receptor</keyword>
<dbReference type="PANTHER" id="PTHR30069">
    <property type="entry name" value="TONB-DEPENDENT OUTER MEMBRANE RECEPTOR"/>
    <property type="match status" value="1"/>
</dbReference>
<keyword evidence="8 9" id="KW-0998">Cell outer membrane</keyword>
<dbReference type="InterPro" id="IPR037066">
    <property type="entry name" value="Plug_dom_sf"/>
</dbReference>
<dbReference type="InterPro" id="IPR021731">
    <property type="entry name" value="AMIN_dom"/>
</dbReference>
<reference evidence="15" key="1">
    <citation type="submission" date="2020-10" db="EMBL/GenBank/DDBJ databases">
        <authorList>
            <person name="Castelo-Branco R."/>
            <person name="Eusebio N."/>
            <person name="Adriana R."/>
            <person name="Vieira A."/>
            <person name="Brugerolle De Fraissinette N."/>
            <person name="Rezende De Castro R."/>
            <person name="Schneider M.P."/>
            <person name="Vasconcelos V."/>
            <person name="Leao P.N."/>
        </authorList>
    </citation>
    <scope>NUCLEOTIDE SEQUENCE</scope>
    <source>
        <strain evidence="15">LEGE 07310</strain>
    </source>
</reference>
<dbReference type="PROSITE" id="PS52016">
    <property type="entry name" value="TONB_DEPENDENT_REC_3"/>
    <property type="match status" value="1"/>
</dbReference>
<evidence type="ECO:0000313" key="15">
    <source>
        <dbReference type="EMBL" id="MBE9079852.1"/>
    </source>
</evidence>
<keyword evidence="16" id="KW-1185">Reference proteome</keyword>
<keyword evidence="6 10" id="KW-0798">TonB box</keyword>
<organism evidence="15 16">
    <name type="scientific">Vasconcelosia minhoensis LEGE 07310</name>
    <dbReference type="NCBI Taxonomy" id="915328"/>
    <lineage>
        <taxon>Bacteria</taxon>
        <taxon>Bacillati</taxon>
        <taxon>Cyanobacteriota</taxon>
        <taxon>Cyanophyceae</taxon>
        <taxon>Nodosilineales</taxon>
        <taxon>Cymatolegaceae</taxon>
        <taxon>Vasconcelosia</taxon>
        <taxon>Vasconcelosia minhoensis</taxon>
    </lineage>
</organism>
<dbReference type="Pfam" id="PF00593">
    <property type="entry name" value="TonB_dep_Rec_b-barrel"/>
    <property type="match status" value="1"/>
</dbReference>
<evidence type="ECO:0000256" key="1">
    <source>
        <dbReference type="ARBA" id="ARBA00004571"/>
    </source>
</evidence>
<keyword evidence="5 11" id="KW-0732">Signal</keyword>
<evidence type="ECO:0000256" key="7">
    <source>
        <dbReference type="ARBA" id="ARBA00023136"/>
    </source>
</evidence>
<dbReference type="InterPro" id="IPR039426">
    <property type="entry name" value="TonB-dep_rcpt-like"/>
</dbReference>
<evidence type="ECO:0000259" key="12">
    <source>
        <dbReference type="Pfam" id="PF00593"/>
    </source>
</evidence>
<dbReference type="Pfam" id="PF07715">
    <property type="entry name" value="Plug"/>
    <property type="match status" value="1"/>
</dbReference>
<keyword evidence="3 9" id="KW-1134">Transmembrane beta strand</keyword>
<evidence type="ECO:0000256" key="11">
    <source>
        <dbReference type="SAM" id="SignalP"/>
    </source>
</evidence>
<dbReference type="Pfam" id="PF11741">
    <property type="entry name" value="AMIN"/>
    <property type="match status" value="1"/>
</dbReference>
<dbReference type="GO" id="GO:0044718">
    <property type="term" value="P:siderophore transmembrane transport"/>
    <property type="evidence" value="ECO:0007669"/>
    <property type="project" value="TreeGrafter"/>
</dbReference>
<keyword evidence="7 9" id="KW-0472">Membrane</keyword>
<evidence type="ECO:0000256" key="3">
    <source>
        <dbReference type="ARBA" id="ARBA00022452"/>
    </source>
</evidence>
<dbReference type="InterPro" id="IPR000531">
    <property type="entry name" value="Beta-barrel_TonB"/>
</dbReference>
<dbReference type="SUPFAM" id="SSF56935">
    <property type="entry name" value="Porins"/>
    <property type="match status" value="1"/>
</dbReference>
<accession>A0A8J7DDG3</accession>
<dbReference type="CDD" id="cd01347">
    <property type="entry name" value="ligand_gated_channel"/>
    <property type="match status" value="1"/>
</dbReference>
<evidence type="ECO:0000256" key="2">
    <source>
        <dbReference type="ARBA" id="ARBA00022448"/>
    </source>
</evidence>
<keyword evidence="2 9" id="KW-0813">Transport</keyword>
<dbReference type="EMBL" id="JADEXG010000070">
    <property type="protein sequence ID" value="MBE9079852.1"/>
    <property type="molecule type" value="Genomic_DNA"/>
</dbReference>
<comment type="similarity">
    <text evidence="9 10">Belongs to the TonB-dependent receptor family.</text>
</comment>
<dbReference type="Gene3D" id="2.170.130.10">
    <property type="entry name" value="TonB-dependent receptor, plug domain"/>
    <property type="match status" value="1"/>
</dbReference>
<feature type="domain" description="TonB-dependent receptor plug" evidence="13">
    <location>
        <begin position="201"/>
        <end position="306"/>
    </location>
</feature>
<feature type="domain" description="AMIN" evidence="14">
    <location>
        <begin position="76"/>
        <end position="172"/>
    </location>
</feature>
<dbReference type="InterPro" id="IPR012910">
    <property type="entry name" value="Plug_dom"/>
</dbReference>
<dbReference type="InterPro" id="IPR036942">
    <property type="entry name" value="Beta-barrel_TonB_sf"/>
</dbReference>